<dbReference type="InterPro" id="IPR013783">
    <property type="entry name" value="Ig-like_fold"/>
</dbReference>
<keyword evidence="3" id="KW-1185">Reference proteome</keyword>
<gene>
    <name evidence="2" type="ORF">SAMN05660461_3680</name>
</gene>
<reference evidence="2 3" key="1">
    <citation type="submission" date="2017-02" db="EMBL/GenBank/DDBJ databases">
        <authorList>
            <person name="Peterson S.W."/>
        </authorList>
    </citation>
    <scope>NUCLEOTIDE SEQUENCE [LARGE SCALE GENOMIC DNA]</scope>
    <source>
        <strain evidence="2 3">DSM 18108</strain>
    </source>
</reference>
<organism evidence="2 3">
    <name type="scientific">Chitinophaga ginsengisegetis</name>
    <dbReference type="NCBI Taxonomy" id="393003"/>
    <lineage>
        <taxon>Bacteria</taxon>
        <taxon>Pseudomonadati</taxon>
        <taxon>Bacteroidota</taxon>
        <taxon>Chitinophagia</taxon>
        <taxon>Chitinophagales</taxon>
        <taxon>Chitinophagaceae</taxon>
        <taxon>Chitinophaga</taxon>
    </lineage>
</organism>
<sequence length="200" mass="20930">MKTILHTPLLWLLLLTVGLMSCSKDDDDAVKTDKVTLLSFGPSGSKPGDKISFIGTNLNKVTAIALKGATVEAAAFSEQTSDHIVITVPQETEKGVVTLKAPEGDVVSKTVLNLNVTVTITTVPASAAKGATITIKGNFVNWVTRVTFGNDDAAVTEFVSKSLTDLVLKVPATATTGTLVFSTDGTAPTDIESENPLVIE</sequence>
<evidence type="ECO:0000313" key="3">
    <source>
        <dbReference type="Proteomes" id="UP000190166"/>
    </source>
</evidence>
<evidence type="ECO:0000256" key="1">
    <source>
        <dbReference type="SAM" id="SignalP"/>
    </source>
</evidence>
<dbReference type="AlphaFoldDB" id="A0A1T5P2W6"/>
<protein>
    <submittedName>
        <fullName evidence="2">IPT/TIG domain-containing protein</fullName>
    </submittedName>
</protein>
<feature type="signal peptide" evidence="1">
    <location>
        <begin position="1"/>
        <end position="23"/>
    </location>
</feature>
<dbReference type="PROSITE" id="PS51257">
    <property type="entry name" value="PROKAR_LIPOPROTEIN"/>
    <property type="match status" value="1"/>
</dbReference>
<name>A0A1T5P2W6_9BACT</name>
<accession>A0A1T5P2W6</accession>
<dbReference type="EMBL" id="FUZZ01000002">
    <property type="protein sequence ID" value="SKD07064.1"/>
    <property type="molecule type" value="Genomic_DNA"/>
</dbReference>
<dbReference type="SUPFAM" id="SSF81296">
    <property type="entry name" value="E set domains"/>
    <property type="match status" value="1"/>
</dbReference>
<dbReference type="STRING" id="393003.SAMN05660461_3680"/>
<dbReference type="InterPro" id="IPR014756">
    <property type="entry name" value="Ig_E-set"/>
</dbReference>
<keyword evidence="1" id="KW-0732">Signal</keyword>
<proteinExistence type="predicted"/>
<evidence type="ECO:0000313" key="2">
    <source>
        <dbReference type="EMBL" id="SKD07064.1"/>
    </source>
</evidence>
<feature type="chain" id="PRO_5013182691" evidence="1">
    <location>
        <begin position="24"/>
        <end position="200"/>
    </location>
</feature>
<dbReference type="Proteomes" id="UP000190166">
    <property type="component" value="Unassembled WGS sequence"/>
</dbReference>
<dbReference type="RefSeq" id="WP_079470932.1">
    <property type="nucleotide sequence ID" value="NZ_FUZZ01000002.1"/>
</dbReference>
<dbReference type="Gene3D" id="2.60.40.10">
    <property type="entry name" value="Immunoglobulins"/>
    <property type="match status" value="2"/>
</dbReference>